<evidence type="ECO:0000259" key="7">
    <source>
        <dbReference type="PROSITE" id="PS50850"/>
    </source>
</evidence>
<gene>
    <name evidence="8" type="ORF">CAC42_3550</name>
</gene>
<comment type="caution">
    <text evidence="8">The sequence shown here is derived from an EMBL/GenBank/DDBJ whole genome shotgun (WGS) entry which is preliminary data.</text>
</comment>
<sequence>MAKKLPASAASPASSTSHATSPPLDKEEQVTAPLFNLGLCFYLAWISLMIIVLMAALDATSLSVALSSIAQELRGTAIEAFWAGASFLLTGTVFQPIVGSLSGIFGRKPVLLTSPVLFLIGAIVAVVAGRVNDAMTVMLISRSIQGVGGGGIIVLAEILPTDLVPLRLRGNYLAMIGAMWALGSVGGPLVGGALSTVGNWPWIFWINLPFIAVGGTMILASLKLNNLSGSLASKLRRIDYVGIVLFLSSTTGLLITLTRDGVMYSRSSWRTLVPLLVSAAGLVLFALWEEKFAVEPLIPLRITKNISSDATFITPFLHVTGVGTGHLFPGLDFSIQAGSSEEDTAAAVAFFTFMRTFGQAVGVAVGGVVSQNAFRNEIASRPLIAANAASWASDPSALVRVLHALPDGQIRADLIESYADALKIVWMVCCAFAGLALLLTFTIKEYTLDRALESKQQFVEGSTSGLDLDGSTKA</sequence>
<keyword evidence="9" id="KW-1185">Reference proteome</keyword>
<feature type="domain" description="Major facilitator superfamily (MFS) profile" evidence="7">
    <location>
        <begin position="44"/>
        <end position="474"/>
    </location>
</feature>
<feature type="transmembrane region" description="Helical" evidence="6">
    <location>
        <begin position="35"/>
        <end position="57"/>
    </location>
</feature>
<keyword evidence="2 6" id="KW-0812">Transmembrane</keyword>
<dbReference type="SUPFAM" id="SSF103473">
    <property type="entry name" value="MFS general substrate transporter"/>
    <property type="match status" value="1"/>
</dbReference>
<feature type="transmembrane region" description="Helical" evidence="6">
    <location>
        <begin position="202"/>
        <end position="220"/>
    </location>
</feature>
<evidence type="ECO:0000256" key="2">
    <source>
        <dbReference type="ARBA" id="ARBA00022692"/>
    </source>
</evidence>
<feature type="transmembrane region" description="Helical" evidence="6">
    <location>
        <begin position="110"/>
        <end position="131"/>
    </location>
</feature>
<evidence type="ECO:0000313" key="8">
    <source>
        <dbReference type="EMBL" id="PNS21212.1"/>
    </source>
</evidence>
<dbReference type="EMBL" id="NKHZ01000012">
    <property type="protein sequence ID" value="PNS21212.1"/>
    <property type="molecule type" value="Genomic_DNA"/>
</dbReference>
<feature type="region of interest" description="Disordered" evidence="5">
    <location>
        <begin position="1"/>
        <end position="24"/>
    </location>
</feature>
<dbReference type="PANTHER" id="PTHR23501">
    <property type="entry name" value="MAJOR FACILITATOR SUPERFAMILY"/>
    <property type="match status" value="1"/>
</dbReference>
<feature type="transmembrane region" description="Helical" evidence="6">
    <location>
        <begin position="269"/>
        <end position="288"/>
    </location>
</feature>
<keyword evidence="3 6" id="KW-1133">Transmembrane helix</keyword>
<comment type="subcellular location">
    <subcellularLocation>
        <location evidence="1">Membrane</location>
        <topology evidence="1">Multi-pass membrane protein</topology>
    </subcellularLocation>
</comment>
<proteinExistence type="predicted"/>
<feature type="transmembrane region" description="Helical" evidence="6">
    <location>
        <begin position="424"/>
        <end position="443"/>
    </location>
</feature>
<evidence type="ECO:0000256" key="1">
    <source>
        <dbReference type="ARBA" id="ARBA00004141"/>
    </source>
</evidence>
<dbReference type="InParanoid" id="A0A2K1R1Q7"/>
<dbReference type="GO" id="GO:0022857">
    <property type="term" value="F:transmembrane transporter activity"/>
    <property type="evidence" value="ECO:0007669"/>
    <property type="project" value="InterPro"/>
</dbReference>
<reference evidence="8 9" key="1">
    <citation type="submission" date="2017-06" db="EMBL/GenBank/DDBJ databases">
        <title>Draft genome sequence of a variant of Elsinoe murrayae.</title>
        <authorList>
            <person name="Cheng Q."/>
        </authorList>
    </citation>
    <scope>NUCLEOTIDE SEQUENCE [LARGE SCALE GENOMIC DNA]</scope>
    <source>
        <strain evidence="8 9">CQ-2017a</strain>
    </source>
</reference>
<name>A0A2K1R1Q7_9PEZI</name>
<evidence type="ECO:0000256" key="5">
    <source>
        <dbReference type="SAM" id="MobiDB-lite"/>
    </source>
</evidence>
<evidence type="ECO:0000256" key="4">
    <source>
        <dbReference type="ARBA" id="ARBA00023136"/>
    </source>
</evidence>
<evidence type="ECO:0000256" key="3">
    <source>
        <dbReference type="ARBA" id="ARBA00022989"/>
    </source>
</evidence>
<feature type="transmembrane region" description="Helical" evidence="6">
    <location>
        <begin position="172"/>
        <end position="190"/>
    </location>
</feature>
<feature type="compositionally biased region" description="Low complexity" evidence="5">
    <location>
        <begin position="1"/>
        <end position="23"/>
    </location>
</feature>
<evidence type="ECO:0000256" key="6">
    <source>
        <dbReference type="SAM" id="Phobius"/>
    </source>
</evidence>
<organism evidence="8 9">
    <name type="scientific">Sphaceloma murrayae</name>
    <dbReference type="NCBI Taxonomy" id="2082308"/>
    <lineage>
        <taxon>Eukaryota</taxon>
        <taxon>Fungi</taxon>
        <taxon>Dikarya</taxon>
        <taxon>Ascomycota</taxon>
        <taxon>Pezizomycotina</taxon>
        <taxon>Dothideomycetes</taxon>
        <taxon>Dothideomycetidae</taxon>
        <taxon>Myriangiales</taxon>
        <taxon>Elsinoaceae</taxon>
        <taxon>Sphaceloma</taxon>
    </lineage>
</organism>
<dbReference type="PANTHER" id="PTHR23501:SF59">
    <property type="entry name" value="MAJOR FACILITATOR SUPERFAMILY (MFS) PROFILE DOMAIN-CONTAINING PROTEIN-RELATED"/>
    <property type="match status" value="1"/>
</dbReference>
<dbReference type="InterPro" id="IPR011701">
    <property type="entry name" value="MFS"/>
</dbReference>
<dbReference type="Proteomes" id="UP000243797">
    <property type="component" value="Unassembled WGS sequence"/>
</dbReference>
<protein>
    <recommendedName>
        <fullName evidence="7">Major facilitator superfamily (MFS) profile domain-containing protein</fullName>
    </recommendedName>
</protein>
<dbReference type="Pfam" id="PF07690">
    <property type="entry name" value="MFS_1"/>
    <property type="match status" value="1"/>
</dbReference>
<dbReference type="InterPro" id="IPR020846">
    <property type="entry name" value="MFS_dom"/>
</dbReference>
<keyword evidence="4 6" id="KW-0472">Membrane</keyword>
<dbReference type="InterPro" id="IPR036259">
    <property type="entry name" value="MFS_trans_sf"/>
</dbReference>
<feature type="transmembrane region" description="Helical" evidence="6">
    <location>
        <begin position="78"/>
        <end position="98"/>
    </location>
</feature>
<dbReference type="OrthoDB" id="2351791at2759"/>
<dbReference type="Gene3D" id="1.20.1250.20">
    <property type="entry name" value="MFS general substrate transporter like domains"/>
    <property type="match status" value="1"/>
</dbReference>
<feature type="transmembrane region" description="Helical" evidence="6">
    <location>
        <begin position="143"/>
        <end position="160"/>
    </location>
</feature>
<feature type="transmembrane region" description="Helical" evidence="6">
    <location>
        <begin position="240"/>
        <end position="257"/>
    </location>
</feature>
<evidence type="ECO:0000313" key="9">
    <source>
        <dbReference type="Proteomes" id="UP000243797"/>
    </source>
</evidence>
<accession>A0A2K1R1Q7</accession>
<dbReference type="GO" id="GO:0005886">
    <property type="term" value="C:plasma membrane"/>
    <property type="evidence" value="ECO:0007669"/>
    <property type="project" value="TreeGrafter"/>
</dbReference>
<dbReference type="AlphaFoldDB" id="A0A2K1R1Q7"/>
<dbReference type="PROSITE" id="PS50850">
    <property type="entry name" value="MFS"/>
    <property type="match status" value="1"/>
</dbReference>